<dbReference type="Pfam" id="PF00392">
    <property type="entry name" value="GntR"/>
    <property type="match status" value="1"/>
</dbReference>
<dbReference type="RefSeq" id="WP_066445856.1">
    <property type="nucleotide sequence ID" value="NZ_DBGCPY010000002.1"/>
</dbReference>
<dbReference type="Gene3D" id="1.10.10.10">
    <property type="entry name" value="Winged helix-like DNA-binding domain superfamily/Winged helix DNA-binding domain"/>
    <property type="match status" value="1"/>
</dbReference>
<evidence type="ECO:0000259" key="4">
    <source>
        <dbReference type="PROSITE" id="PS50949"/>
    </source>
</evidence>
<dbReference type="Pfam" id="PF07702">
    <property type="entry name" value="UTRA"/>
    <property type="match status" value="1"/>
</dbReference>
<keyword evidence="3" id="KW-0804">Transcription</keyword>
<name>A0A4R3Z698_9FIRM</name>
<evidence type="ECO:0000313" key="6">
    <source>
        <dbReference type="Proteomes" id="UP000295515"/>
    </source>
</evidence>
<keyword evidence="2" id="KW-0238">DNA-binding</keyword>
<dbReference type="InterPro" id="IPR036390">
    <property type="entry name" value="WH_DNA-bd_sf"/>
</dbReference>
<gene>
    <name evidence="5" type="ORF">EDD60_10958</name>
</gene>
<dbReference type="GO" id="GO:0003677">
    <property type="term" value="F:DNA binding"/>
    <property type="evidence" value="ECO:0007669"/>
    <property type="project" value="UniProtKB-KW"/>
</dbReference>
<sequence length="238" mass="26869">MKLDDNNSIPLYLQLKNTIKGLIESGEIQKGEKIPSEHELCKKYDVSRITVRNALAELEDEGYLIKKQGKGTFATKPKLFRPLEDSVGFSESCRNAGMESSSIVLKREVLPLDERMKDILKLSDRDQVLYIQRLRLADGEPLMIENNYYSYAKYGFLMNEPLTGSLYELLAEKKGIICDRSLKTVITVTTASGDMVRLLQVPIGAPLFVMDGIMGDSEGNPVHYSLQYIVGEKYSFVR</sequence>
<accession>A0A4R3Z698</accession>
<evidence type="ECO:0000256" key="1">
    <source>
        <dbReference type="ARBA" id="ARBA00023015"/>
    </source>
</evidence>
<dbReference type="SUPFAM" id="SSF64288">
    <property type="entry name" value="Chorismate lyase-like"/>
    <property type="match status" value="1"/>
</dbReference>
<dbReference type="GO" id="GO:0045892">
    <property type="term" value="P:negative regulation of DNA-templated transcription"/>
    <property type="evidence" value="ECO:0007669"/>
    <property type="project" value="TreeGrafter"/>
</dbReference>
<dbReference type="EMBL" id="SMCQ01000009">
    <property type="protein sequence ID" value="TCV99476.1"/>
    <property type="molecule type" value="Genomic_DNA"/>
</dbReference>
<dbReference type="PRINTS" id="PR00035">
    <property type="entry name" value="HTHGNTR"/>
</dbReference>
<dbReference type="InterPro" id="IPR050679">
    <property type="entry name" value="Bact_HTH_transcr_reg"/>
</dbReference>
<evidence type="ECO:0000256" key="2">
    <source>
        <dbReference type="ARBA" id="ARBA00023125"/>
    </source>
</evidence>
<dbReference type="GeneID" id="98915343"/>
<dbReference type="PROSITE" id="PS50949">
    <property type="entry name" value="HTH_GNTR"/>
    <property type="match status" value="1"/>
</dbReference>
<keyword evidence="6" id="KW-1185">Reference proteome</keyword>
<dbReference type="SUPFAM" id="SSF46785">
    <property type="entry name" value="Winged helix' DNA-binding domain"/>
    <property type="match status" value="1"/>
</dbReference>
<dbReference type="InterPro" id="IPR000524">
    <property type="entry name" value="Tscrpt_reg_HTH_GntR"/>
</dbReference>
<evidence type="ECO:0000313" key="5">
    <source>
        <dbReference type="EMBL" id="TCV99476.1"/>
    </source>
</evidence>
<dbReference type="InterPro" id="IPR036388">
    <property type="entry name" value="WH-like_DNA-bd_sf"/>
</dbReference>
<dbReference type="InterPro" id="IPR011663">
    <property type="entry name" value="UTRA"/>
</dbReference>
<dbReference type="Proteomes" id="UP000295515">
    <property type="component" value="Unassembled WGS sequence"/>
</dbReference>
<comment type="caution">
    <text evidence="5">The sequence shown here is derived from an EMBL/GenBank/DDBJ whole genome shotgun (WGS) entry which is preliminary data.</text>
</comment>
<dbReference type="PANTHER" id="PTHR44846:SF1">
    <property type="entry name" value="MANNOSYL-D-GLYCERATE TRANSPORT_METABOLISM SYSTEM REPRESSOR MNGR-RELATED"/>
    <property type="match status" value="1"/>
</dbReference>
<feature type="domain" description="HTH gntR-type" evidence="4">
    <location>
        <begin position="9"/>
        <end position="77"/>
    </location>
</feature>
<keyword evidence="1" id="KW-0805">Transcription regulation</keyword>
<dbReference type="SMART" id="SM00345">
    <property type="entry name" value="HTH_GNTR"/>
    <property type="match status" value="1"/>
</dbReference>
<organism evidence="5 6">
    <name type="scientific">Longibaculum muris</name>
    <dbReference type="NCBI Taxonomy" id="1796628"/>
    <lineage>
        <taxon>Bacteria</taxon>
        <taxon>Bacillati</taxon>
        <taxon>Bacillota</taxon>
        <taxon>Erysipelotrichia</taxon>
        <taxon>Erysipelotrichales</taxon>
        <taxon>Coprobacillaceae</taxon>
        <taxon>Longibaculum</taxon>
    </lineage>
</organism>
<dbReference type="PANTHER" id="PTHR44846">
    <property type="entry name" value="MANNOSYL-D-GLYCERATE TRANSPORT/METABOLISM SYSTEM REPRESSOR MNGR-RELATED"/>
    <property type="match status" value="1"/>
</dbReference>
<dbReference type="FunFam" id="1.10.10.10:FF:000079">
    <property type="entry name" value="GntR family transcriptional regulator"/>
    <property type="match status" value="1"/>
</dbReference>
<dbReference type="GO" id="GO:0003700">
    <property type="term" value="F:DNA-binding transcription factor activity"/>
    <property type="evidence" value="ECO:0007669"/>
    <property type="project" value="InterPro"/>
</dbReference>
<dbReference type="SMART" id="SM00866">
    <property type="entry name" value="UTRA"/>
    <property type="match status" value="1"/>
</dbReference>
<evidence type="ECO:0000256" key="3">
    <source>
        <dbReference type="ARBA" id="ARBA00023163"/>
    </source>
</evidence>
<proteinExistence type="predicted"/>
<dbReference type="InterPro" id="IPR028978">
    <property type="entry name" value="Chorismate_lyase_/UTRA_dom_sf"/>
</dbReference>
<protein>
    <submittedName>
        <fullName evidence="5">GntR family transcriptional regulator</fullName>
    </submittedName>
</protein>
<dbReference type="CDD" id="cd07377">
    <property type="entry name" value="WHTH_GntR"/>
    <property type="match status" value="1"/>
</dbReference>
<reference evidence="5 6" key="1">
    <citation type="submission" date="2019-03" db="EMBL/GenBank/DDBJ databases">
        <title>Genomic Encyclopedia of Type Strains, Phase IV (KMG-IV): sequencing the most valuable type-strain genomes for metagenomic binning, comparative biology and taxonomic classification.</title>
        <authorList>
            <person name="Goeker M."/>
        </authorList>
    </citation>
    <scope>NUCLEOTIDE SEQUENCE [LARGE SCALE GENOMIC DNA]</scope>
    <source>
        <strain evidence="5 6">DSM 29487</strain>
    </source>
</reference>
<dbReference type="Gene3D" id="3.40.1410.10">
    <property type="entry name" value="Chorismate lyase-like"/>
    <property type="match status" value="1"/>
</dbReference>
<dbReference type="AlphaFoldDB" id="A0A4R3Z698"/>